<dbReference type="Pfam" id="PF01555">
    <property type="entry name" value="N6_N4_Mtase"/>
    <property type="match status" value="1"/>
</dbReference>
<dbReference type="PROSITE" id="PS00093">
    <property type="entry name" value="N4_MTASE"/>
    <property type="match status" value="1"/>
</dbReference>
<evidence type="ECO:0000256" key="8">
    <source>
        <dbReference type="ARBA" id="ARBA00049120"/>
    </source>
</evidence>
<dbReference type="REBASE" id="679367">
    <property type="entry name" value="M.Mor3596ORF5005P"/>
</dbReference>
<keyword evidence="7" id="KW-0238">DNA-binding</keyword>
<keyword evidence="4" id="KW-0808">Transferase</keyword>
<comment type="similarity">
    <text evidence="1">Belongs to the N(4)/N(6)-methyltransferase family. N(4) subfamily.</text>
</comment>
<evidence type="ECO:0000313" key="10">
    <source>
        <dbReference type="EMBL" id="WAI02232.1"/>
    </source>
</evidence>
<dbReference type="SUPFAM" id="SSF53335">
    <property type="entry name" value="S-adenosyl-L-methionine-dependent methyltransferases"/>
    <property type="match status" value="2"/>
</dbReference>
<dbReference type="EMBL" id="CP113361">
    <property type="protein sequence ID" value="WAI02232.1"/>
    <property type="molecule type" value="Genomic_DNA"/>
</dbReference>
<comment type="catalytic activity">
    <reaction evidence="8">
        <text>a 2'-deoxycytidine in DNA + S-adenosyl-L-methionine = an N(4)-methyl-2'-deoxycytidine in DNA + S-adenosyl-L-homocysteine + H(+)</text>
        <dbReference type="Rhea" id="RHEA:16857"/>
        <dbReference type="Rhea" id="RHEA-COMP:11369"/>
        <dbReference type="Rhea" id="RHEA-COMP:13674"/>
        <dbReference type="ChEBI" id="CHEBI:15378"/>
        <dbReference type="ChEBI" id="CHEBI:57856"/>
        <dbReference type="ChEBI" id="CHEBI:59789"/>
        <dbReference type="ChEBI" id="CHEBI:85452"/>
        <dbReference type="ChEBI" id="CHEBI:137933"/>
        <dbReference type="EC" id="2.1.1.113"/>
    </reaction>
</comment>
<dbReference type="GeneID" id="76834437"/>
<dbReference type="KEGG" id="mou:OU421_05005"/>
<dbReference type="GO" id="GO:0008170">
    <property type="term" value="F:N-methyltransferase activity"/>
    <property type="evidence" value="ECO:0007669"/>
    <property type="project" value="InterPro"/>
</dbReference>
<evidence type="ECO:0000256" key="4">
    <source>
        <dbReference type="ARBA" id="ARBA00022679"/>
    </source>
</evidence>
<accession>A0A9X9T9L8</accession>
<evidence type="ECO:0000256" key="2">
    <source>
        <dbReference type="ARBA" id="ARBA00012185"/>
    </source>
</evidence>
<evidence type="ECO:0000256" key="5">
    <source>
        <dbReference type="ARBA" id="ARBA00022691"/>
    </source>
</evidence>
<dbReference type="EC" id="2.1.1.113" evidence="2"/>
<dbReference type="GO" id="GO:0009307">
    <property type="term" value="P:DNA restriction-modification system"/>
    <property type="evidence" value="ECO:0007669"/>
    <property type="project" value="UniProtKB-KW"/>
</dbReference>
<gene>
    <name evidence="10" type="ORF">OU421_05005</name>
</gene>
<feature type="domain" description="DNA methylase N-4/N-6" evidence="9">
    <location>
        <begin position="38"/>
        <end position="87"/>
    </location>
</feature>
<reference evidence="10" key="1">
    <citation type="submission" date="2022-11" db="EMBL/GenBank/DDBJ databases">
        <title>Complete genome sequence of Methanogenium organophilum DSM 3596.</title>
        <authorList>
            <person name="Chen S.-C."/>
            <person name="Lai S.-J."/>
            <person name="You Y.-T."/>
        </authorList>
    </citation>
    <scope>NUCLEOTIDE SEQUENCE</scope>
    <source>
        <strain evidence="10">DSM 3596</strain>
    </source>
</reference>
<evidence type="ECO:0000256" key="1">
    <source>
        <dbReference type="ARBA" id="ARBA00010203"/>
    </source>
</evidence>
<dbReference type="RefSeq" id="WP_268187510.1">
    <property type="nucleotide sequence ID" value="NZ_CP113361.1"/>
</dbReference>
<dbReference type="AlphaFoldDB" id="A0A9X9T9L8"/>
<keyword evidence="6" id="KW-0680">Restriction system</keyword>
<dbReference type="Gene3D" id="3.40.50.150">
    <property type="entry name" value="Vaccinia Virus protein VP39"/>
    <property type="match status" value="2"/>
</dbReference>
<keyword evidence="11" id="KW-1185">Reference proteome</keyword>
<proteinExistence type="inferred from homology"/>
<dbReference type="GO" id="GO:0032259">
    <property type="term" value="P:methylation"/>
    <property type="evidence" value="ECO:0007669"/>
    <property type="project" value="UniProtKB-KW"/>
</dbReference>
<protein>
    <recommendedName>
        <fullName evidence="2">site-specific DNA-methyltransferase (cytosine-N(4)-specific)</fullName>
        <ecNumber evidence="2">2.1.1.113</ecNumber>
    </recommendedName>
</protein>
<keyword evidence="3 10" id="KW-0489">Methyltransferase</keyword>
<keyword evidence="5" id="KW-0949">S-adenosyl-L-methionine</keyword>
<evidence type="ECO:0000259" key="9">
    <source>
        <dbReference type="Pfam" id="PF01555"/>
    </source>
</evidence>
<name>A0A9X9T9L8_METOG</name>
<evidence type="ECO:0000256" key="7">
    <source>
        <dbReference type="ARBA" id="ARBA00023125"/>
    </source>
</evidence>
<dbReference type="InterPro" id="IPR029063">
    <property type="entry name" value="SAM-dependent_MTases_sf"/>
</dbReference>
<dbReference type="GO" id="GO:0003677">
    <property type="term" value="F:DNA binding"/>
    <property type="evidence" value="ECO:0007669"/>
    <property type="project" value="UniProtKB-KW"/>
</dbReference>
<dbReference type="Proteomes" id="UP001163096">
    <property type="component" value="Chromosome"/>
</dbReference>
<dbReference type="GO" id="GO:0015667">
    <property type="term" value="F:site-specific DNA-methyltransferase (cytosine-N4-specific) activity"/>
    <property type="evidence" value="ECO:0007669"/>
    <property type="project" value="UniProtKB-EC"/>
</dbReference>
<dbReference type="InterPro" id="IPR017985">
    <property type="entry name" value="MeTrfase_CN4_CS"/>
</dbReference>
<organism evidence="10 11">
    <name type="scientific">Methanogenium organophilum</name>
    <dbReference type="NCBI Taxonomy" id="2199"/>
    <lineage>
        <taxon>Archaea</taxon>
        <taxon>Methanobacteriati</taxon>
        <taxon>Methanobacteriota</taxon>
        <taxon>Stenosarchaea group</taxon>
        <taxon>Methanomicrobia</taxon>
        <taxon>Methanomicrobiales</taxon>
        <taxon>Methanomicrobiaceae</taxon>
        <taxon>Methanogenium</taxon>
    </lineage>
</organism>
<evidence type="ECO:0000256" key="6">
    <source>
        <dbReference type="ARBA" id="ARBA00022747"/>
    </source>
</evidence>
<evidence type="ECO:0000256" key="3">
    <source>
        <dbReference type="ARBA" id="ARBA00022603"/>
    </source>
</evidence>
<sequence>MITDQNNFGLNPIEWSGYTQNQDCNIHQISPYIGKIKPAFAKKLVQTFSKPKDTILDPFSGSGTIPLESWILGRNVVSCDINPYAYTLTCAKLHPYKSLEEALEKTWDYLSSMKILSNNTSLSNIPDWVKDFYHPDTLKECIAFNTLLRTSNEYFIRANLLGIIHHQRPGFLSYPASHMVPYLRTKKFPKDQFPELYEYRDLESRIIKKIVRSYRKFPELDFSLNRACLLESAQKINLEDESIDAVITSPPYMNALDYARDNRLRLWFLGISQFKEIDQSNPRNIGEFKILMKDALSNLYPAIKKNGYFVFVVGNVKRTKHSYSTAQALVEVTDQIGNLEICDAVEDIVPDIRRVRKECNCTKKEWIVVIRKVR</sequence>
<evidence type="ECO:0000313" key="11">
    <source>
        <dbReference type="Proteomes" id="UP001163096"/>
    </source>
</evidence>
<dbReference type="InterPro" id="IPR002941">
    <property type="entry name" value="DNA_methylase_N4/N6"/>
</dbReference>